<sequence>MASSQMCGPCTRMDKSASAVKFCSDCEDSLCADCVKNHKAIKATAFHHLIDEVQTGKVFSIRRTCSDHPDMSLEFYCSNHESLCCRTCSVNTHRTCGKILPIDVAARGIKSSVMLNDVKADLNNLLKTTEQLVEDRAKTRKTSEKLKRLLYKQ</sequence>
<feature type="domain" description="B box-type" evidence="2">
    <location>
        <begin position="60"/>
        <end position="102"/>
    </location>
</feature>
<dbReference type="InterPro" id="IPR047153">
    <property type="entry name" value="TRIM45/56/19-like"/>
</dbReference>
<dbReference type="GO" id="GO:0061630">
    <property type="term" value="F:ubiquitin protein ligase activity"/>
    <property type="evidence" value="ECO:0007669"/>
    <property type="project" value="TreeGrafter"/>
</dbReference>
<keyword evidence="1" id="KW-0862">Zinc</keyword>
<dbReference type="Gene3D" id="3.30.160.60">
    <property type="entry name" value="Classic Zinc Finger"/>
    <property type="match status" value="1"/>
</dbReference>
<dbReference type="PANTHER" id="PTHR25462">
    <property type="entry name" value="BONUS, ISOFORM C-RELATED"/>
    <property type="match status" value="1"/>
</dbReference>
<dbReference type="InterPro" id="IPR000315">
    <property type="entry name" value="Znf_B-box"/>
</dbReference>
<protein>
    <recommendedName>
        <fullName evidence="2">B box-type domain-containing protein</fullName>
    </recommendedName>
</protein>
<keyword evidence="4" id="KW-1185">Reference proteome</keyword>
<evidence type="ECO:0000313" key="3">
    <source>
        <dbReference type="EMBL" id="CAG2206100.1"/>
    </source>
</evidence>
<dbReference type="PANTHER" id="PTHR25462:SF296">
    <property type="entry name" value="MEIOTIC P26, ISOFORM F"/>
    <property type="match status" value="1"/>
</dbReference>
<evidence type="ECO:0000256" key="1">
    <source>
        <dbReference type="PROSITE-ProRule" id="PRU00024"/>
    </source>
</evidence>
<dbReference type="EMBL" id="CAJPWZ010001039">
    <property type="protein sequence ID" value="CAG2206100.1"/>
    <property type="molecule type" value="Genomic_DNA"/>
</dbReference>
<dbReference type="GO" id="GO:0008270">
    <property type="term" value="F:zinc ion binding"/>
    <property type="evidence" value="ECO:0007669"/>
    <property type="project" value="UniProtKB-KW"/>
</dbReference>
<organism evidence="3 4">
    <name type="scientific">Mytilus edulis</name>
    <name type="common">Blue mussel</name>
    <dbReference type="NCBI Taxonomy" id="6550"/>
    <lineage>
        <taxon>Eukaryota</taxon>
        <taxon>Metazoa</taxon>
        <taxon>Spiralia</taxon>
        <taxon>Lophotrochozoa</taxon>
        <taxon>Mollusca</taxon>
        <taxon>Bivalvia</taxon>
        <taxon>Autobranchia</taxon>
        <taxon>Pteriomorphia</taxon>
        <taxon>Mytilida</taxon>
        <taxon>Mytiloidea</taxon>
        <taxon>Mytilidae</taxon>
        <taxon>Mytilinae</taxon>
        <taxon>Mytilus</taxon>
    </lineage>
</organism>
<keyword evidence="1" id="KW-0479">Metal-binding</keyword>
<name>A0A8S3R9S1_MYTED</name>
<comment type="caution">
    <text evidence="3">The sequence shown here is derived from an EMBL/GenBank/DDBJ whole genome shotgun (WGS) entry which is preliminary data.</text>
</comment>
<dbReference type="AlphaFoldDB" id="A0A8S3R9S1"/>
<dbReference type="Pfam" id="PF00643">
    <property type="entry name" value="zf-B_box"/>
    <property type="match status" value="1"/>
</dbReference>
<evidence type="ECO:0000259" key="2">
    <source>
        <dbReference type="PROSITE" id="PS50119"/>
    </source>
</evidence>
<dbReference type="Gene3D" id="4.10.830.40">
    <property type="match status" value="1"/>
</dbReference>
<proteinExistence type="predicted"/>
<evidence type="ECO:0000313" key="4">
    <source>
        <dbReference type="Proteomes" id="UP000683360"/>
    </source>
</evidence>
<dbReference type="OrthoDB" id="6094186at2759"/>
<keyword evidence="1" id="KW-0863">Zinc-finger</keyword>
<dbReference type="Proteomes" id="UP000683360">
    <property type="component" value="Unassembled WGS sequence"/>
</dbReference>
<dbReference type="SUPFAM" id="SSF57845">
    <property type="entry name" value="B-box zinc-binding domain"/>
    <property type="match status" value="1"/>
</dbReference>
<gene>
    <name evidence="3" type="ORF">MEDL_20444</name>
</gene>
<accession>A0A8S3R9S1</accession>
<dbReference type="PROSITE" id="PS50119">
    <property type="entry name" value="ZF_BBOX"/>
    <property type="match status" value="1"/>
</dbReference>
<reference evidence="3" key="1">
    <citation type="submission" date="2021-03" db="EMBL/GenBank/DDBJ databases">
        <authorList>
            <person name="Bekaert M."/>
        </authorList>
    </citation>
    <scope>NUCLEOTIDE SEQUENCE</scope>
</reference>